<sequence length="642" mass="68135">MVAAARRSIAFPPVPVADVRSASPTWGNPVHPHARKVPRRSVLASGAAVAVTAAVGTAARATPAAADAPSASGYVDVQLLSITDLHGYVAPPGASEGGTIPDPAGGAPTVTGGAAYLATHLKRLREGRANSLFFSAGDNFAGWAYYADVLNNESTIEVLNAMGLRFSSLGNHELDKGMDFTMNHMVRGRHYPYDAPFESFPLSTGRRFKGADWTYYSGNVVRTADGGQVLPSWNIEYVQAPGGRRLPVGFIHMTVEGAVAGPGFNCSYQPTLTTTDLVDSANRSAAELKARGVNALVVVMHEGGYAGDDYNAGSSPTGPAFDLAAKADPDIGVIVTGHWHCRFNMMVDDPNGVPRPVVEAGYYGQLLNETTIRLDARTGRIVRELTTSTNHAVTRDVPQDPEVADIVAYWTGKAAALDATPLARQTGDLTRAANASGESTLGNLVADFLVWDSTQYAEKGAARAPRPADLAVFPSKPPKARSALGGDLPYAKGAAAGDADGVILFGEAWKAYGFDSPNMSATYTGAAVHQALEQQWQTRADGSVGFFPLAVSDEVRYVYDTSQPVGSRVDPAKITVKGKPLDLEGSYRLATNAYTMLAYDGYDALTTYTDPVRHTLDHEGFVRYLRTRETVTPPPLNRATPA</sequence>
<dbReference type="Gene3D" id="3.60.21.10">
    <property type="match status" value="1"/>
</dbReference>
<dbReference type="GO" id="GO:0009166">
    <property type="term" value="P:nucleotide catabolic process"/>
    <property type="evidence" value="ECO:0007669"/>
    <property type="project" value="InterPro"/>
</dbReference>
<evidence type="ECO:0000256" key="2">
    <source>
        <dbReference type="RuleBase" id="RU362119"/>
    </source>
</evidence>
<dbReference type="InterPro" id="IPR029052">
    <property type="entry name" value="Metallo-depent_PP-like"/>
</dbReference>
<evidence type="ECO:0000256" key="1">
    <source>
        <dbReference type="ARBA" id="ARBA00022729"/>
    </source>
</evidence>
<dbReference type="GO" id="GO:0008253">
    <property type="term" value="F:5'-nucleotidase activity"/>
    <property type="evidence" value="ECO:0007669"/>
    <property type="project" value="UniProtKB-EC"/>
</dbReference>
<dbReference type="GO" id="GO:0030288">
    <property type="term" value="C:outer membrane-bounded periplasmic space"/>
    <property type="evidence" value="ECO:0007669"/>
    <property type="project" value="TreeGrafter"/>
</dbReference>
<proteinExistence type="inferred from homology"/>
<keyword evidence="1" id="KW-0732">Signal</keyword>
<dbReference type="PANTHER" id="PTHR11575:SF24">
    <property type="entry name" value="5'-NUCLEOTIDASE"/>
    <property type="match status" value="1"/>
</dbReference>
<comment type="similarity">
    <text evidence="2">Belongs to the 5'-nucleotidase family.</text>
</comment>
<organism evidence="5 6">
    <name type="scientific">Actinacidiphila bryophytorum</name>
    <dbReference type="NCBI Taxonomy" id="1436133"/>
    <lineage>
        <taxon>Bacteria</taxon>
        <taxon>Bacillati</taxon>
        <taxon>Actinomycetota</taxon>
        <taxon>Actinomycetes</taxon>
        <taxon>Kitasatosporales</taxon>
        <taxon>Streptomycetaceae</taxon>
        <taxon>Actinacidiphila</taxon>
    </lineage>
</organism>
<evidence type="ECO:0000313" key="6">
    <source>
        <dbReference type="Proteomes" id="UP001153328"/>
    </source>
</evidence>
<dbReference type="PROSITE" id="PS51318">
    <property type="entry name" value="TAT"/>
    <property type="match status" value="1"/>
</dbReference>
<dbReference type="InterPro" id="IPR008334">
    <property type="entry name" value="5'-Nucleotdase_C"/>
</dbReference>
<dbReference type="SUPFAM" id="SSF55816">
    <property type="entry name" value="5'-nucleotidase (syn. UDP-sugar hydrolase), C-terminal domain"/>
    <property type="match status" value="1"/>
</dbReference>
<evidence type="ECO:0000259" key="4">
    <source>
        <dbReference type="Pfam" id="PF02872"/>
    </source>
</evidence>
<dbReference type="EC" id="3.1.3.5" evidence="5"/>
<dbReference type="Gene3D" id="3.90.780.10">
    <property type="entry name" value="5'-Nucleotidase, C-terminal domain"/>
    <property type="match status" value="1"/>
</dbReference>
<dbReference type="AlphaFoldDB" id="A0A9W4GXE8"/>
<dbReference type="GO" id="GO:0000166">
    <property type="term" value="F:nucleotide binding"/>
    <property type="evidence" value="ECO:0007669"/>
    <property type="project" value="UniProtKB-KW"/>
</dbReference>
<dbReference type="Proteomes" id="UP001153328">
    <property type="component" value="Unassembled WGS sequence"/>
</dbReference>
<keyword evidence="6" id="KW-1185">Reference proteome</keyword>
<dbReference type="EMBL" id="CAJVAX010000004">
    <property type="protein sequence ID" value="CAG7618190.1"/>
    <property type="molecule type" value="Genomic_DNA"/>
</dbReference>
<dbReference type="Pfam" id="PF02872">
    <property type="entry name" value="5_nucleotid_C"/>
    <property type="match status" value="1"/>
</dbReference>
<dbReference type="PRINTS" id="PR01607">
    <property type="entry name" value="APYRASEFAMLY"/>
</dbReference>
<dbReference type="PANTHER" id="PTHR11575">
    <property type="entry name" value="5'-NUCLEOTIDASE-RELATED"/>
    <property type="match status" value="1"/>
</dbReference>
<keyword evidence="2 5" id="KW-0378">Hydrolase</keyword>
<protein>
    <submittedName>
        <fullName evidence="5">5'-nucleotidase</fullName>
        <ecNumber evidence="5">3.1.3.5</ecNumber>
    </submittedName>
</protein>
<feature type="domain" description="5'-Nucleotidase C-terminal" evidence="4">
    <location>
        <begin position="428"/>
        <end position="606"/>
    </location>
</feature>
<evidence type="ECO:0000313" key="5">
    <source>
        <dbReference type="EMBL" id="CAG7618190.1"/>
    </source>
</evidence>
<dbReference type="InterPro" id="IPR006179">
    <property type="entry name" value="5_nucleotidase/apyrase"/>
</dbReference>
<feature type="domain" description="Calcineurin-like phosphoesterase" evidence="3">
    <location>
        <begin position="80"/>
        <end position="341"/>
    </location>
</feature>
<accession>A0A9W4GXE8</accession>
<evidence type="ECO:0000259" key="3">
    <source>
        <dbReference type="Pfam" id="PF00149"/>
    </source>
</evidence>
<dbReference type="InterPro" id="IPR036907">
    <property type="entry name" value="5'-Nucleotdase_C_sf"/>
</dbReference>
<dbReference type="Pfam" id="PF00149">
    <property type="entry name" value="Metallophos"/>
    <property type="match status" value="1"/>
</dbReference>
<dbReference type="SUPFAM" id="SSF56300">
    <property type="entry name" value="Metallo-dependent phosphatases"/>
    <property type="match status" value="1"/>
</dbReference>
<dbReference type="GO" id="GO:0008768">
    <property type="term" value="F:UDP-sugar diphosphatase activity"/>
    <property type="evidence" value="ECO:0007669"/>
    <property type="project" value="TreeGrafter"/>
</dbReference>
<dbReference type="InterPro" id="IPR006311">
    <property type="entry name" value="TAT_signal"/>
</dbReference>
<keyword evidence="2" id="KW-0547">Nucleotide-binding</keyword>
<dbReference type="InterPro" id="IPR004843">
    <property type="entry name" value="Calcineurin-like_PHP"/>
</dbReference>
<comment type="caution">
    <text evidence="5">The sequence shown here is derived from an EMBL/GenBank/DDBJ whole genome shotgun (WGS) entry which is preliminary data.</text>
</comment>
<gene>
    <name evidence="5" type="ORF">SBRY_120113</name>
</gene>
<reference evidence="5" key="1">
    <citation type="submission" date="2021-06" db="EMBL/GenBank/DDBJ databases">
        <authorList>
            <person name="Arsene-Ploetze F."/>
        </authorList>
    </citation>
    <scope>NUCLEOTIDE SEQUENCE</scope>
    <source>
        <strain evidence="5">SBRY1</strain>
    </source>
</reference>
<name>A0A9W4GXE8_9ACTN</name>